<evidence type="ECO:0000256" key="1">
    <source>
        <dbReference type="SAM" id="Phobius"/>
    </source>
</evidence>
<sequence length="370" mass="43196">MSTISPPQEDNFIGRFLNNLQDKLQFIFNDIQTDYQTIPEGSGKSFLKKGQLALIFLYIVVTILLIVYAIFYRIDKAKLSRIELPYNIETISYQALDFTHPKYKGKYQYFPILLFVSIILVLTISVFILSIIKFTNFKVKAFYFMMAIILLIPVIIYIILYANISKYLKPRNEAKEKINDIFYKYMIDDLNAKNILSIIPDGGRYSNFPMIQSLKILADQTGTETENIKIQKLTKAIITFTLYKYYIQKSMEDYLLERALADTFNKYSIKKIDYCKYLPNTLRSLTTFDISKIVNFTPELSRVFTSNSLNIAKKSANIILREVNGYLDKIHVNEDIIKKFIMTNTIIWIIFMMMISIILIAVMKFQPNTI</sequence>
<feature type="transmembrane region" description="Helical" evidence="1">
    <location>
        <begin position="52"/>
        <end position="71"/>
    </location>
</feature>
<evidence type="ECO:0000313" key="2">
    <source>
        <dbReference type="EMBL" id="QHT06987.1"/>
    </source>
</evidence>
<feature type="transmembrane region" description="Helical" evidence="1">
    <location>
        <begin position="346"/>
        <end position="365"/>
    </location>
</feature>
<dbReference type="EMBL" id="MN739479">
    <property type="protein sequence ID" value="QHT06987.1"/>
    <property type="molecule type" value="Genomic_DNA"/>
</dbReference>
<feature type="transmembrane region" description="Helical" evidence="1">
    <location>
        <begin position="112"/>
        <end position="135"/>
    </location>
</feature>
<accession>A0A6C0CRZ1</accession>
<keyword evidence="1" id="KW-0472">Membrane</keyword>
<keyword evidence="1" id="KW-0812">Transmembrane</keyword>
<name>A0A6C0CRZ1_9ZZZZ</name>
<keyword evidence="1" id="KW-1133">Transmembrane helix</keyword>
<reference evidence="2" key="1">
    <citation type="journal article" date="2020" name="Nature">
        <title>Giant virus diversity and host interactions through global metagenomics.</title>
        <authorList>
            <person name="Schulz F."/>
            <person name="Roux S."/>
            <person name="Paez-Espino D."/>
            <person name="Jungbluth S."/>
            <person name="Walsh D.A."/>
            <person name="Denef V.J."/>
            <person name="McMahon K.D."/>
            <person name="Konstantinidis K.T."/>
            <person name="Eloe-Fadrosh E.A."/>
            <person name="Kyrpides N.C."/>
            <person name="Woyke T."/>
        </authorList>
    </citation>
    <scope>NUCLEOTIDE SEQUENCE</scope>
    <source>
        <strain evidence="2">GVMAG-M-3300021962-46</strain>
    </source>
</reference>
<feature type="transmembrane region" description="Helical" evidence="1">
    <location>
        <begin position="141"/>
        <end position="162"/>
    </location>
</feature>
<dbReference type="AlphaFoldDB" id="A0A6C0CRZ1"/>
<organism evidence="2">
    <name type="scientific">viral metagenome</name>
    <dbReference type="NCBI Taxonomy" id="1070528"/>
    <lineage>
        <taxon>unclassified sequences</taxon>
        <taxon>metagenomes</taxon>
        <taxon>organismal metagenomes</taxon>
    </lineage>
</organism>
<proteinExistence type="predicted"/>
<protein>
    <submittedName>
        <fullName evidence="2">Uncharacterized protein</fullName>
    </submittedName>
</protein>